<dbReference type="AlphaFoldDB" id="A0A226DKJ2"/>
<dbReference type="InterPro" id="IPR008928">
    <property type="entry name" value="6-hairpin_glycosidase_sf"/>
</dbReference>
<proteinExistence type="inferred from homology"/>
<evidence type="ECO:0000256" key="1">
    <source>
        <dbReference type="ARBA" id="ARBA00001576"/>
    </source>
</evidence>
<dbReference type="Pfam" id="PF01204">
    <property type="entry name" value="Trehalase"/>
    <property type="match status" value="1"/>
</dbReference>
<evidence type="ECO:0000256" key="5">
    <source>
        <dbReference type="ARBA" id="ARBA00022801"/>
    </source>
</evidence>
<organism evidence="10 11">
    <name type="scientific">Folsomia candida</name>
    <name type="common">Springtail</name>
    <dbReference type="NCBI Taxonomy" id="158441"/>
    <lineage>
        <taxon>Eukaryota</taxon>
        <taxon>Metazoa</taxon>
        <taxon>Ecdysozoa</taxon>
        <taxon>Arthropoda</taxon>
        <taxon>Hexapoda</taxon>
        <taxon>Collembola</taxon>
        <taxon>Entomobryomorpha</taxon>
        <taxon>Isotomoidea</taxon>
        <taxon>Isotomidae</taxon>
        <taxon>Proisotominae</taxon>
        <taxon>Folsomia</taxon>
    </lineage>
</organism>
<feature type="signal peptide" evidence="9">
    <location>
        <begin position="1"/>
        <end position="22"/>
    </location>
</feature>
<evidence type="ECO:0000256" key="9">
    <source>
        <dbReference type="SAM" id="SignalP"/>
    </source>
</evidence>
<dbReference type="PROSITE" id="PS00928">
    <property type="entry name" value="TREHALASE_2"/>
    <property type="match status" value="1"/>
</dbReference>
<dbReference type="InterPro" id="IPR018232">
    <property type="entry name" value="Glyco_hydro_37_CS"/>
</dbReference>
<comment type="catalytic activity">
    <reaction evidence="1 7">
        <text>alpha,alpha-trehalose + H2O = alpha-D-glucose + beta-D-glucose</text>
        <dbReference type="Rhea" id="RHEA:32675"/>
        <dbReference type="ChEBI" id="CHEBI:15377"/>
        <dbReference type="ChEBI" id="CHEBI:15903"/>
        <dbReference type="ChEBI" id="CHEBI:16551"/>
        <dbReference type="ChEBI" id="CHEBI:17925"/>
        <dbReference type="EC" id="3.2.1.28"/>
    </reaction>
</comment>
<evidence type="ECO:0000256" key="3">
    <source>
        <dbReference type="ARBA" id="ARBA00012757"/>
    </source>
</evidence>
<dbReference type="PANTHER" id="PTHR23403">
    <property type="entry name" value="TREHALASE"/>
    <property type="match status" value="1"/>
</dbReference>
<feature type="chain" id="PRO_5012036487" description="Trehalase" evidence="9">
    <location>
        <begin position="23"/>
        <end position="698"/>
    </location>
</feature>
<dbReference type="GO" id="GO:0005993">
    <property type="term" value="P:trehalose catabolic process"/>
    <property type="evidence" value="ECO:0007669"/>
    <property type="project" value="TreeGrafter"/>
</dbReference>
<keyword evidence="9" id="KW-0732">Signal</keyword>
<evidence type="ECO:0000256" key="2">
    <source>
        <dbReference type="ARBA" id="ARBA00005615"/>
    </source>
</evidence>
<keyword evidence="11" id="KW-1185">Reference proteome</keyword>
<evidence type="ECO:0000256" key="7">
    <source>
        <dbReference type="RuleBase" id="RU361180"/>
    </source>
</evidence>
<dbReference type="PANTHER" id="PTHR23403:SF1">
    <property type="entry name" value="TREHALASE"/>
    <property type="match status" value="1"/>
</dbReference>
<dbReference type="SUPFAM" id="SSF48208">
    <property type="entry name" value="Six-hairpin glycosidases"/>
    <property type="match status" value="1"/>
</dbReference>
<feature type="compositionally biased region" description="Acidic residues" evidence="8">
    <location>
        <begin position="661"/>
        <end position="681"/>
    </location>
</feature>
<evidence type="ECO:0000313" key="10">
    <source>
        <dbReference type="EMBL" id="OXA45640.1"/>
    </source>
</evidence>
<dbReference type="PRINTS" id="PR00744">
    <property type="entry name" value="GLHYDRLASE37"/>
</dbReference>
<evidence type="ECO:0000256" key="8">
    <source>
        <dbReference type="SAM" id="MobiDB-lite"/>
    </source>
</evidence>
<evidence type="ECO:0000313" key="11">
    <source>
        <dbReference type="Proteomes" id="UP000198287"/>
    </source>
</evidence>
<dbReference type="GO" id="GO:0004555">
    <property type="term" value="F:alpha,alpha-trehalase activity"/>
    <property type="evidence" value="ECO:0007669"/>
    <property type="project" value="UniProtKB-EC"/>
</dbReference>
<dbReference type="OMA" id="APMVYEY"/>
<dbReference type="OrthoDB" id="3542292at2759"/>
<dbReference type="InterPro" id="IPR012341">
    <property type="entry name" value="6hp_glycosidase-like_sf"/>
</dbReference>
<dbReference type="EC" id="3.2.1.28" evidence="3 7"/>
<gene>
    <name evidence="10" type="ORF">Fcan01_19485</name>
</gene>
<dbReference type="InterPro" id="IPR001661">
    <property type="entry name" value="Glyco_hydro_37"/>
</dbReference>
<dbReference type="Gene3D" id="1.50.10.10">
    <property type="match status" value="1"/>
</dbReference>
<feature type="region of interest" description="Disordered" evidence="8">
    <location>
        <begin position="657"/>
        <end position="698"/>
    </location>
</feature>
<dbReference type="Proteomes" id="UP000198287">
    <property type="component" value="Unassembled WGS sequence"/>
</dbReference>
<comment type="similarity">
    <text evidence="2 7">Belongs to the glycosyl hydrolase 37 family.</text>
</comment>
<protein>
    <recommendedName>
        <fullName evidence="4 7">Trehalase</fullName>
        <ecNumber evidence="3 7">3.2.1.28</ecNumber>
    </recommendedName>
    <alternativeName>
        <fullName evidence="7">Alpha-trehalose glucohydrolase</fullName>
    </alternativeName>
</protein>
<keyword evidence="5 7" id="KW-0378">Hydrolase</keyword>
<evidence type="ECO:0000256" key="4">
    <source>
        <dbReference type="ARBA" id="ARBA00019905"/>
    </source>
</evidence>
<accession>A0A226DKJ2</accession>
<sequence>MEFLLLRIFFTILCLLLDLNSAAVSPPPPLPPCERIQYRNFYSGSSSNPTMLMSPMSPLPPSAAASTDARNSSVKGAIYCHGLLLHTVQMSGLFPDSKTFVDMKLKTSPDQVLRNFDAFMKAHKQKPTRDEVGSFVAANFDEAGSEFAPWNPTDWHPDPQFIKNITDPHLQVWATQIHSYWKELGRKIKDDVKNRAELYSMIYTSHPVIVPGGRFREFFYWDSYWIMKGLLLSEMGTTVRGMLENFVEMVNLLGYVPNGGRIYFRRSQPPFLTPMVKLYLDHTKDIDFVRTNLPVLEKEFNFWVQNRSLTVQSAEGKSYRVMRYNVELTGPRPESYREDFLLADKLNSTQEKDELYFNLKSGAESGWDFSSRWFINPSGDTQGNLSHTKVRDIIPVELNALTHLNAKLLADFHRMTGAPTKAAKYESIAHEWKTMINELLWDEEEGCWFDFEIATKTLRKEFYPSNVVPLWTGSHNAVSVVNRVVGYLRRSGALAYPGGIPTSLTHAGEQWDFPNGWAPLQHLIVDALDNTGNLEAKALAFEIAEKWIATNYAAFKQGKDRMFEKYDVTVVGLPGGGGEYDVVVGFGWTNGVALDFLNRYGGKISVSKGSGGGASHLQGNAYMANSLVFGSVSLLLASILGISQVGRCKEGCKTLGAPGGEYEELPLGDGESDHDEDDEGAEPVRLAEEEISPELESS</sequence>
<dbReference type="STRING" id="158441.A0A226DKJ2"/>
<reference evidence="10 11" key="1">
    <citation type="submission" date="2015-12" db="EMBL/GenBank/DDBJ databases">
        <title>The genome of Folsomia candida.</title>
        <authorList>
            <person name="Faddeeva A."/>
            <person name="Derks M.F."/>
            <person name="Anvar Y."/>
            <person name="Smit S."/>
            <person name="Van Straalen N."/>
            <person name="Roelofs D."/>
        </authorList>
    </citation>
    <scope>NUCLEOTIDE SEQUENCE [LARGE SCALE GENOMIC DNA]</scope>
    <source>
        <strain evidence="10 11">VU population</strain>
        <tissue evidence="10">Whole body</tissue>
    </source>
</reference>
<keyword evidence="6 7" id="KW-0326">Glycosidase</keyword>
<comment type="caution">
    <text evidence="10">The sequence shown here is derived from an EMBL/GenBank/DDBJ whole genome shotgun (WGS) entry which is preliminary data.</text>
</comment>
<feature type="compositionally biased region" description="Acidic residues" evidence="8">
    <location>
        <begin position="689"/>
        <end position="698"/>
    </location>
</feature>
<dbReference type="EMBL" id="LNIX01000017">
    <property type="protein sequence ID" value="OXA45640.1"/>
    <property type="molecule type" value="Genomic_DNA"/>
</dbReference>
<name>A0A226DKJ2_FOLCA</name>
<evidence type="ECO:0000256" key="6">
    <source>
        <dbReference type="ARBA" id="ARBA00023295"/>
    </source>
</evidence>